<dbReference type="Proteomes" id="UP001497516">
    <property type="component" value="Chromosome 2"/>
</dbReference>
<evidence type="ECO:0000256" key="1">
    <source>
        <dbReference type="ARBA" id="ARBA00009861"/>
    </source>
</evidence>
<gene>
    <name evidence="3" type="ORF">LTRI10_LOCUS10476</name>
</gene>
<comment type="similarity">
    <text evidence="1">Belongs to the plant acyltransferase family.</text>
</comment>
<dbReference type="PANTHER" id="PTHR31642:SF310">
    <property type="entry name" value="FATTY ALCOHOL:CAFFEOYL-COA ACYLTRANSFERASE"/>
    <property type="match status" value="1"/>
</dbReference>
<evidence type="ECO:0000313" key="3">
    <source>
        <dbReference type="EMBL" id="CAL1366090.1"/>
    </source>
</evidence>
<dbReference type="GO" id="GO:0016747">
    <property type="term" value="F:acyltransferase activity, transferring groups other than amino-acyl groups"/>
    <property type="evidence" value="ECO:0007669"/>
    <property type="project" value="TreeGrafter"/>
</dbReference>
<evidence type="ECO:0000313" key="4">
    <source>
        <dbReference type="Proteomes" id="UP001497516"/>
    </source>
</evidence>
<dbReference type="Gene3D" id="3.30.559.10">
    <property type="entry name" value="Chloramphenicol acetyltransferase-like domain"/>
    <property type="match status" value="2"/>
</dbReference>
<dbReference type="Pfam" id="PF02458">
    <property type="entry name" value="Transferase"/>
    <property type="match status" value="1"/>
</dbReference>
<name>A0AAV2D2X8_9ROSI</name>
<dbReference type="EMBL" id="OZ034815">
    <property type="protein sequence ID" value="CAL1366090.1"/>
    <property type="molecule type" value="Genomic_DNA"/>
</dbReference>
<organism evidence="3 4">
    <name type="scientific">Linum trigynum</name>
    <dbReference type="NCBI Taxonomy" id="586398"/>
    <lineage>
        <taxon>Eukaryota</taxon>
        <taxon>Viridiplantae</taxon>
        <taxon>Streptophyta</taxon>
        <taxon>Embryophyta</taxon>
        <taxon>Tracheophyta</taxon>
        <taxon>Spermatophyta</taxon>
        <taxon>Magnoliopsida</taxon>
        <taxon>eudicotyledons</taxon>
        <taxon>Gunneridae</taxon>
        <taxon>Pentapetalae</taxon>
        <taxon>rosids</taxon>
        <taxon>fabids</taxon>
        <taxon>Malpighiales</taxon>
        <taxon>Linaceae</taxon>
        <taxon>Linum</taxon>
    </lineage>
</organism>
<protein>
    <submittedName>
        <fullName evidence="3">Uncharacterized protein</fullName>
    </submittedName>
</protein>
<sequence>MLALASNGNKPLTVKLTGVPILVPPAQKTPTGMYFLSNLDYCDMIIYTFYTYTKSTEKGNEMAGEVMKDALSKVLVHYYPVAGRLTVDGSDGRFAVDCTGDGAVFVEAEADCDLGSVDLSKPDHVTRSKLVYKVHDAKSSIDIPPLMAQLTRFKCGGFVVGVSWNHFLGDGIAAIEFLNSWGETARGLPLSVPPFLDRTLLKSRVPLKIDCRHSEYDDLEDKSSSSLNESDKEPVVFEYAHFTGEKIRKIKERVLHHGARGGGLVTRCSTFEAVVAFVWRARVRALKMAPDQETRLMLVISARDRLEPPLPRGYFGNAIKMMTTGTWLARDIMDKPVSHAVKKIQDGITNCNDRIIRSTIDYIEATGATRPLGFTMIATAWYRMPMDSTDFGWGRPSRVEPVESPQYESITFLAHDREVKSLNAFIGLPVSAMKTFQELVGQI</sequence>
<dbReference type="InterPro" id="IPR023213">
    <property type="entry name" value="CAT-like_dom_sf"/>
</dbReference>
<proteinExistence type="inferred from homology"/>
<accession>A0AAV2D2X8</accession>
<dbReference type="PANTHER" id="PTHR31642">
    <property type="entry name" value="TRICHOTHECENE 3-O-ACETYLTRANSFERASE"/>
    <property type="match status" value="1"/>
</dbReference>
<keyword evidence="2" id="KW-0808">Transferase</keyword>
<evidence type="ECO:0000256" key="2">
    <source>
        <dbReference type="ARBA" id="ARBA00022679"/>
    </source>
</evidence>
<reference evidence="3 4" key="1">
    <citation type="submission" date="2024-04" db="EMBL/GenBank/DDBJ databases">
        <authorList>
            <person name="Fracassetti M."/>
        </authorList>
    </citation>
    <scope>NUCLEOTIDE SEQUENCE [LARGE SCALE GENOMIC DNA]</scope>
</reference>
<keyword evidence="4" id="KW-1185">Reference proteome</keyword>
<dbReference type="InterPro" id="IPR050317">
    <property type="entry name" value="Plant_Fungal_Acyltransferase"/>
</dbReference>
<dbReference type="AlphaFoldDB" id="A0AAV2D2X8"/>